<reference evidence="3 4" key="1">
    <citation type="submission" date="2017-03" db="EMBL/GenBank/DDBJ databases">
        <title>Genomes of endolithic fungi from Antarctica.</title>
        <authorList>
            <person name="Coleine C."/>
            <person name="Masonjones S."/>
            <person name="Stajich J.E."/>
        </authorList>
    </citation>
    <scope>NUCLEOTIDE SEQUENCE [LARGE SCALE GENOMIC DNA]</scope>
    <source>
        <strain evidence="3 4">CCFEE 6314</strain>
    </source>
</reference>
<evidence type="ECO:0000313" key="4">
    <source>
        <dbReference type="Proteomes" id="UP000288859"/>
    </source>
</evidence>
<evidence type="ECO:0000256" key="1">
    <source>
        <dbReference type="ARBA" id="ARBA00006484"/>
    </source>
</evidence>
<dbReference type="VEuPathDB" id="FungiDB:PV10_07816"/>
<dbReference type="InterPro" id="IPR036291">
    <property type="entry name" value="NAD(P)-bd_dom_sf"/>
</dbReference>
<evidence type="ECO:0000313" key="3">
    <source>
        <dbReference type="EMBL" id="RVX66967.1"/>
    </source>
</evidence>
<dbReference type="OrthoDB" id="4109642at2759"/>
<accession>A0A438MVM4</accession>
<sequence length="240" mass="25925">MSNKVAIVTGAGNGIGLSIVTQLLNSPEVSHVVGVDLNTAKLESLQQTHRDQLHVVTGDVSQQSTNIQAVELALKHGKHLNAIVLNAGVNRSVGPLPTLSVDDWKSMFDIKAAWPYLLETEGDILMTSSGVSLAPAESWTPYACTKSSLNYLVSCLPLEEPRIKAISITPGAVDTNLQTEIRMNTKKSKATTDFLNGFYNENRLLKPEQPASAFVKLVKIGIPARLTGKTVSWEDVVKAH</sequence>
<dbReference type="InterPro" id="IPR002347">
    <property type="entry name" value="SDR_fam"/>
</dbReference>
<name>A0A438MVM4_EXOME</name>
<dbReference type="Gene3D" id="3.40.50.720">
    <property type="entry name" value="NAD(P)-binding Rossmann-like Domain"/>
    <property type="match status" value="1"/>
</dbReference>
<comment type="similarity">
    <text evidence="1">Belongs to the short-chain dehydrogenases/reductases (SDR) family.</text>
</comment>
<dbReference type="EMBL" id="NAJM01000053">
    <property type="protein sequence ID" value="RVX66967.1"/>
    <property type="molecule type" value="Genomic_DNA"/>
</dbReference>
<dbReference type="GO" id="GO:0050664">
    <property type="term" value="F:oxidoreductase activity, acting on NAD(P)H, oxygen as acceptor"/>
    <property type="evidence" value="ECO:0007669"/>
    <property type="project" value="TreeGrafter"/>
</dbReference>
<keyword evidence="2" id="KW-0560">Oxidoreductase</keyword>
<dbReference type="AlphaFoldDB" id="A0A438MVM4"/>
<dbReference type="GO" id="GO:0016616">
    <property type="term" value="F:oxidoreductase activity, acting on the CH-OH group of donors, NAD or NADP as acceptor"/>
    <property type="evidence" value="ECO:0007669"/>
    <property type="project" value="UniProtKB-ARBA"/>
</dbReference>
<dbReference type="Pfam" id="PF00106">
    <property type="entry name" value="adh_short"/>
    <property type="match status" value="1"/>
</dbReference>
<dbReference type="PRINTS" id="PR00081">
    <property type="entry name" value="GDHRDH"/>
</dbReference>
<dbReference type="SUPFAM" id="SSF51735">
    <property type="entry name" value="NAD(P)-binding Rossmann-fold domains"/>
    <property type="match status" value="1"/>
</dbReference>
<protein>
    <recommendedName>
        <fullName evidence="5">NAD(P)-binding protein</fullName>
    </recommendedName>
</protein>
<dbReference type="PANTHER" id="PTHR43008">
    <property type="entry name" value="BENZIL REDUCTASE"/>
    <property type="match status" value="1"/>
</dbReference>
<organism evidence="3 4">
    <name type="scientific">Exophiala mesophila</name>
    <name type="common">Black yeast-like fungus</name>
    <dbReference type="NCBI Taxonomy" id="212818"/>
    <lineage>
        <taxon>Eukaryota</taxon>
        <taxon>Fungi</taxon>
        <taxon>Dikarya</taxon>
        <taxon>Ascomycota</taxon>
        <taxon>Pezizomycotina</taxon>
        <taxon>Eurotiomycetes</taxon>
        <taxon>Chaetothyriomycetidae</taxon>
        <taxon>Chaetothyriales</taxon>
        <taxon>Herpotrichiellaceae</taxon>
        <taxon>Exophiala</taxon>
    </lineage>
</organism>
<comment type="caution">
    <text evidence="3">The sequence shown here is derived from an EMBL/GenBank/DDBJ whole genome shotgun (WGS) entry which is preliminary data.</text>
</comment>
<evidence type="ECO:0008006" key="5">
    <source>
        <dbReference type="Google" id="ProtNLM"/>
    </source>
</evidence>
<proteinExistence type="inferred from homology"/>
<evidence type="ECO:0000256" key="2">
    <source>
        <dbReference type="ARBA" id="ARBA00023002"/>
    </source>
</evidence>
<dbReference type="Proteomes" id="UP000288859">
    <property type="component" value="Unassembled WGS sequence"/>
</dbReference>
<dbReference type="PANTHER" id="PTHR43008:SF8">
    <property type="entry name" value="BENZIL REDUCTASE ((S)-BENZOIN FORMING) IRC24"/>
    <property type="match status" value="1"/>
</dbReference>
<gene>
    <name evidence="3" type="ORF">B0A52_09181</name>
</gene>